<dbReference type="RefSeq" id="WP_036058647.1">
    <property type="nucleotide sequence ID" value="NZ_CP011102.1"/>
</dbReference>
<keyword evidence="2" id="KW-1185">Reference proteome</keyword>
<reference evidence="2" key="1">
    <citation type="submission" date="2015-03" db="EMBL/GenBank/DDBJ databases">
        <authorList>
            <person name="Ferrari E."/>
            <person name="Walter M.C."/>
            <person name="Huptas C."/>
            <person name="Scherer S."/>
            <person name="Mueller-Herbst S."/>
        </authorList>
    </citation>
    <scope>NUCLEOTIDE SEQUENCE [LARGE SCALE GENOMIC DNA]</scope>
    <source>
        <strain evidence="2">LWP01</strain>
    </source>
</reference>
<organism evidence="1 2">
    <name type="scientific">Listeria weihenstephanensis</name>
    <dbReference type="NCBI Taxonomy" id="1006155"/>
    <lineage>
        <taxon>Bacteria</taxon>
        <taxon>Bacillati</taxon>
        <taxon>Bacillota</taxon>
        <taxon>Bacilli</taxon>
        <taxon>Bacillales</taxon>
        <taxon>Listeriaceae</taxon>
        <taxon>Listeria</taxon>
    </lineage>
</organism>
<name>A0A1S7FSZ4_9LIST</name>
<protein>
    <submittedName>
        <fullName evidence="1">Uncharacterized protein</fullName>
    </submittedName>
</protein>
<proteinExistence type="predicted"/>
<dbReference type="EMBL" id="CP011102">
    <property type="protein sequence ID" value="AQY50520.1"/>
    <property type="molecule type" value="Genomic_DNA"/>
</dbReference>
<evidence type="ECO:0000313" key="2">
    <source>
        <dbReference type="Proteomes" id="UP000223060"/>
    </source>
</evidence>
<dbReference type="AlphaFoldDB" id="A0A1S7FSZ4"/>
<dbReference type="KEGG" id="lwi:UE46_05405"/>
<accession>A0A1S7FZ01</accession>
<dbReference type="Proteomes" id="UP000223060">
    <property type="component" value="Chromosome"/>
</dbReference>
<gene>
    <name evidence="1" type="ORF">UE46_05405</name>
</gene>
<evidence type="ECO:0000313" key="1">
    <source>
        <dbReference type="EMBL" id="AQY50520.1"/>
    </source>
</evidence>
<sequence>MASKNVSNIYVNPAKDNFPKTDGGVTIVIENKNAFGVDSKIKSEKFNETKGIWETACVLQGSEGGLMPHERVEDFLLSTHFFKKGAGKYRIYYEFYKATNLPIPYTSKLGTLTTSVFNIK</sequence>
<accession>A0A1S7FSZ4</accession>